<dbReference type="PIRSF" id="PIRSF000538">
    <property type="entry name" value="GlpK"/>
    <property type="match status" value="1"/>
</dbReference>
<evidence type="ECO:0000256" key="6">
    <source>
        <dbReference type="RuleBase" id="RU367058"/>
    </source>
</evidence>
<dbReference type="GO" id="GO:0005829">
    <property type="term" value="C:cytosol"/>
    <property type="evidence" value="ECO:0007669"/>
    <property type="project" value="TreeGrafter"/>
</dbReference>
<dbReference type="PANTHER" id="PTHR10196">
    <property type="entry name" value="SUGAR KINASE"/>
    <property type="match status" value="1"/>
</dbReference>
<dbReference type="PANTHER" id="PTHR10196:SF57">
    <property type="entry name" value="XYLULOSE KINASE"/>
    <property type="match status" value="1"/>
</dbReference>
<comment type="caution">
    <text evidence="9">The sequence shown here is derived from an EMBL/GenBank/DDBJ whole genome shotgun (WGS) entry which is preliminary data.</text>
</comment>
<keyword evidence="6" id="KW-0119">Carbohydrate metabolism</keyword>
<dbReference type="GO" id="GO:0005997">
    <property type="term" value="P:xylulose metabolic process"/>
    <property type="evidence" value="ECO:0007669"/>
    <property type="project" value="TreeGrafter"/>
</dbReference>
<protein>
    <recommendedName>
        <fullName evidence="6">Xylulose kinase</fullName>
        <ecNumber evidence="6">2.7.1.17</ecNumber>
    </recommendedName>
</protein>
<dbReference type="InterPro" id="IPR018485">
    <property type="entry name" value="FGGY_C"/>
</dbReference>
<accession>A0A507DW11</accession>
<dbReference type="EC" id="2.7.1.17" evidence="6"/>
<keyword evidence="6" id="KW-0547">Nucleotide-binding</keyword>
<dbReference type="GO" id="GO:0005524">
    <property type="term" value="F:ATP binding"/>
    <property type="evidence" value="ECO:0007669"/>
    <property type="project" value="UniProtKB-UniRule"/>
</dbReference>
<name>A0A507DW11_9FUNG</name>
<dbReference type="Pfam" id="PF00370">
    <property type="entry name" value="FGGY_N"/>
    <property type="match status" value="1"/>
</dbReference>
<reference evidence="9 10" key="1">
    <citation type="journal article" date="2019" name="Sci. Rep.">
        <title>Comparative genomics of chytrid fungi reveal insights into the obligate biotrophic and pathogenic lifestyle of Synchytrium endobioticum.</title>
        <authorList>
            <person name="van de Vossenberg B.T.L.H."/>
            <person name="Warris S."/>
            <person name="Nguyen H.D.T."/>
            <person name="van Gent-Pelzer M.P.E."/>
            <person name="Joly D.L."/>
            <person name="van de Geest H.C."/>
            <person name="Bonants P.J.M."/>
            <person name="Smith D.S."/>
            <person name="Levesque C.A."/>
            <person name="van der Lee T.A.J."/>
        </authorList>
    </citation>
    <scope>NUCLEOTIDE SEQUENCE [LARGE SCALE GENOMIC DNA]</scope>
    <source>
        <strain evidence="9 10">CBS 809.83</strain>
    </source>
</reference>
<dbReference type="Gene3D" id="3.30.420.40">
    <property type="match status" value="2"/>
</dbReference>
<keyword evidence="2 6" id="KW-0859">Xylose metabolism</keyword>
<gene>
    <name evidence="9" type="ORF">PhCBS80983_g05363</name>
</gene>
<keyword evidence="3 6" id="KW-0808">Transferase</keyword>
<dbReference type="GO" id="GO:0042732">
    <property type="term" value="P:D-xylose metabolic process"/>
    <property type="evidence" value="ECO:0007669"/>
    <property type="project" value="UniProtKB-UniRule"/>
</dbReference>
<dbReference type="CDD" id="cd07776">
    <property type="entry name" value="ASKHA_NBD_FGGY_SpXK-like"/>
    <property type="match status" value="1"/>
</dbReference>
<proteinExistence type="inferred from homology"/>
<evidence type="ECO:0000256" key="3">
    <source>
        <dbReference type="ARBA" id="ARBA00022679"/>
    </source>
</evidence>
<dbReference type="Pfam" id="PF02782">
    <property type="entry name" value="FGGY_C"/>
    <property type="match status" value="1"/>
</dbReference>
<keyword evidence="10" id="KW-1185">Reference proteome</keyword>
<dbReference type="EMBL" id="QEAQ01000112">
    <property type="protein sequence ID" value="TPX55377.1"/>
    <property type="molecule type" value="Genomic_DNA"/>
</dbReference>
<keyword evidence="6" id="KW-0067">ATP-binding</keyword>
<feature type="domain" description="Carbohydrate kinase FGGY N-terminal" evidence="7">
    <location>
        <begin position="8"/>
        <end position="279"/>
    </location>
</feature>
<sequence length="537" mass="58640">MVSTSALYCGLDLSTQQLKLTVIDDTLKLFAEEAVNFDRDLPEYGTVGGAKLSDLESTAPTLMWVEAVDLLFGRLKKSGFPFQRIAAISGCGQQHGSVFWREGAEIVLGSLKPTKSLRDQLDSAFTVEQSPIWQDSSTKKQCQELERAVGGAEKLAGITGSSAYERFTGNQIMKLAQNKPAVFAQTERVSLVSSFVASLLLGKYALIDVSDGSGMNLLDIIKKDWDDTLLRVCGCGADMRTKLGPVVETNTSLGSLSSYFVDRYGFSKGCRVVAFTGDNPDSLASLNLSIGDIVVSLGTSDTLFFPLKNPVPSTEGHVLCHPTQEDSYMAMIVYKNGSLVREQIRDRYAEGTWEAFNTAVETTDPGCGDRMGFFFMTPEITPRAKGVFKFENGDSVEEFSKPSVNPRALLESQLMSMRSHAKRIGYNEEQANRRIIITGGASQNNAIAALVSQIFGATVVRSSLGSGSAALGGAYRARFTSRRELGHTDSYQESLRTIAATQFIEVTKGDLPMFKQYTTLLPIYEKLEARVCELGHF</sequence>
<organism evidence="9 10">
    <name type="scientific">Powellomyces hirtus</name>
    <dbReference type="NCBI Taxonomy" id="109895"/>
    <lineage>
        <taxon>Eukaryota</taxon>
        <taxon>Fungi</taxon>
        <taxon>Fungi incertae sedis</taxon>
        <taxon>Chytridiomycota</taxon>
        <taxon>Chytridiomycota incertae sedis</taxon>
        <taxon>Chytridiomycetes</taxon>
        <taxon>Spizellomycetales</taxon>
        <taxon>Powellomycetaceae</taxon>
        <taxon>Powellomyces</taxon>
    </lineage>
</organism>
<keyword evidence="4 6" id="KW-0418">Kinase</keyword>
<dbReference type="InterPro" id="IPR043129">
    <property type="entry name" value="ATPase_NBD"/>
</dbReference>
<evidence type="ECO:0000259" key="7">
    <source>
        <dbReference type="Pfam" id="PF00370"/>
    </source>
</evidence>
<feature type="domain" description="Carbohydrate kinase FGGY C-terminal" evidence="8">
    <location>
        <begin position="294"/>
        <end position="477"/>
    </location>
</feature>
<dbReference type="SUPFAM" id="SSF53067">
    <property type="entry name" value="Actin-like ATPase domain"/>
    <property type="match status" value="2"/>
</dbReference>
<dbReference type="AlphaFoldDB" id="A0A507DW11"/>
<dbReference type="GO" id="GO:0004856">
    <property type="term" value="F:D-xylulokinase activity"/>
    <property type="evidence" value="ECO:0007669"/>
    <property type="project" value="UniProtKB-UniRule"/>
</dbReference>
<dbReference type="InterPro" id="IPR000577">
    <property type="entry name" value="Carb_kinase_FGGY"/>
</dbReference>
<dbReference type="InterPro" id="IPR018484">
    <property type="entry name" value="FGGY_N"/>
</dbReference>
<evidence type="ECO:0000256" key="4">
    <source>
        <dbReference type="ARBA" id="ARBA00022777"/>
    </source>
</evidence>
<dbReference type="InterPro" id="IPR042024">
    <property type="entry name" value="D-XK_euk"/>
</dbReference>
<evidence type="ECO:0000256" key="5">
    <source>
        <dbReference type="ARBA" id="ARBA00048885"/>
    </source>
</evidence>
<evidence type="ECO:0000256" key="2">
    <source>
        <dbReference type="ARBA" id="ARBA00022629"/>
    </source>
</evidence>
<comment type="similarity">
    <text evidence="1 6">Belongs to the FGGY kinase family.</text>
</comment>
<evidence type="ECO:0000259" key="8">
    <source>
        <dbReference type="Pfam" id="PF02782"/>
    </source>
</evidence>
<dbReference type="Proteomes" id="UP000318582">
    <property type="component" value="Unassembled WGS sequence"/>
</dbReference>
<evidence type="ECO:0000313" key="9">
    <source>
        <dbReference type="EMBL" id="TPX55377.1"/>
    </source>
</evidence>
<comment type="catalytic activity">
    <reaction evidence="5 6">
        <text>D-xylulose + ATP = D-xylulose 5-phosphate + ADP + H(+)</text>
        <dbReference type="Rhea" id="RHEA:10964"/>
        <dbReference type="ChEBI" id="CHEBI:15378"/>
        <dbReference type="ChEBI" id="CHEBI:17140"/>
        <dbReference type="ChEBI" id="CHEBI:30616"/>
        <dbReference type="ChEBI" id="CHEBI:57737"/>
        <dbReference type="ChEBI" id="CHEBI:456216"/>
        <dbReference type="EC" id="2.7.1.17"/>
    </reaction>
</comment>
<dbReference type="STRING" id="109895.A0A507DW11"/>
<dbReference type="FunFam" id="3.30.420.40:FF:000118">
    <property type="entry name" value="Xylulose kinase 2"/>
    <property type="match status" value="1"/>
</dbReference>
<comment type="function">
    <text evidence="6">Highly specific D-xylulose kinase which participates in the catabolism of xylose. Xylose is a major component of hemicelluloses such as xylan. Most fungi utilize D-xylose via three enzymatic reactions, xylose reductase (XR), xylitol dehydrogenase (XDH), and xylulokinase, to form xylulose 5-phosphate, which enters pentose phosphate pathway.</text>
</comment>
<evidence type="ECO:0000313" key="10">
    <source>
        <dbReference type="Proteomes" id="UP000318582"/>
    </source>
</evidence>
<evidence type="ECO:0000256" key="1">
    <source>
        <dbReference type="ARBA" id="ARBA00009156"/>
    </source>
</evidence>